<dbReference type="AlphaFoldDB" id="A0A5J4W7C0"/>
<name>A0A5J4W7C0_9EUKA</name>
<proteinExistence type="predicted"/>
<dbReference type="EMBL" id="SNRW01003140">
    <property type="protein sequence ID" value="KAA6390690.1"/>
    <property type="molecule type" value="Genomic_DNA"/>
</dbReference>
<comment type="caution">
    <text evidence="1">The sequence shown here is derived from an EMBL/GenBank/DDBJ whole genome shotgun (WGS) entry which is preliminary data.</text>
</comment>
<evidence type="ECO:0000313" key="2">
    <source>
        <dbReference type="Proteomes" id="UP000324800"/>
    </source>
</evidence>
<accession>A0A5J4W7C0</accession>
<organism evidence="1 2">
    <name type="scientific">Streblomastix strix</name>
    <dbReference type="NCBI Taxonomy" id="222440"/>
    <lineage>
        <taxon>Eukaryota</taxon>
        <taxon>Metamonada</taxon>
        <taxon>Preaxostyla</taxon>
        <taxon>Oxymonadida</taxon>
        <taxon>Streblomastigidae</taxon>
        <taxon>Streblomastix</taxon>
    </lineage>
</organism>
<dbReference type="Proteomes" id="UP000324800">
    <property type="component" value="Unassembled WGS sequence"/>
</dbReference>
<sequence>MASCIVWNHAISSFKQAVVQAPLDLRVAKTGHMILVNSLGAVIMSKGIVVQLYVKPPKPKVRMWDQKGMDSNKLGQSLDSNLILVLTYTHQLLPDPQGSKVLQRYQDFMEVLGESKLHKVSTGSANFCHLIAIEVALALMPLQSQQSICDIFNYRGFTVRMFVFDAIDGVKNSPDYKCTDQNRRIFPSVP</sequence>
<reference evidence="1 2" key="1">
    <citation type="submission" date="2019-03" db="EMBL/GenBank/DDBJ databases">
        <title>Single cell metagenomics reveals metabolic interactions within the superorganism composed of flagellate Streblomastix strix and complex community of Bacteroidetes bacteria on its surface.</title>
        <authorList>
            <person name="Treitli S.C."/>
            <person name="Kolisko M."/>
            <person name="Husnik F."/>
            <person name="Keeling P."/>
            <person name="Hampl V."/>
        </authorList>
    </citation>
    <scope>NUCLEOTIDE SEQUENCE [LARGE SCALE GENOMIC DNA]</scope>
    <source>
        <strain evidence="1">ST1C</strain>
    </source>
</reference>
<evidence type="ECO:0000313" key="1">
    <source>
        <dbReference type="EMBL" id="KAA6390690.1"/>
    </source>
</evidence>
<gene>
    <name evidence="1" type="ORF">EZS28_013785</name>
</gene>
<protein>
    <submittedName>
        <fullName evidence="1">Uncharacterized protein</fullName>
    </submittedName>
</protein>